<evidence type="ECO:0000313" key="1">
    <source>
        <dbReference type="EMBL" id="TDK37095.1"/>
    </source>
</evidence>
<dbReference type="PANTHER" id="PTHR38767">
    <property type="entry name" value="DNA POLYMERASE III SUBUNIT CHI"/>
    <property type="match status" value="1"/>
</dbReference>
<dbReference type="AlphaFoldDB" id="A0A4V3API7"/>
<dbReference type="GO" id="GO:0003887">
    <property type="term" value="F:DNA-directed DNA polymerase activity"/>
    <property type="evidence" value="ECO:0007669"/>
    <property type="project" value="InterPro"/>
</dbReference>
<protein>
    <submittedName>
        <fullName evidence="1">DNA polymerase III subunit chi</fullName>
    </submittedName>
</protein>
<dbReference type="InterPro" id="IPR007459">
    <property type="entry name" value="DNA_pol3_chi"/>
</dbReference>
<dbReference type="GO" id="GO:0006260">
    <property type="term" value="P:DNA replication"/>
    <property type="evidence" value="ECO:0007669"/>
    <property type="project" value="InterPro"/>
</dbReference>
<comment type="caution">
    <text evidence="1">The sequence shown here is derived from an EMBL/GenBank/DDBJ whole genome shotgun (WGS) entry which is preliminary data.</text>
</comment>
<reference evidence="1 2" key="1">
    <citation type="submission" date="2019-03" db="EMBL/GenBank/DDBJ databases">
        <title>Rhizobium sp. nov., an bacterium isolated from biocrust in Mu Us Desert.</title>
        <authorList>
            <person name="Lixiong L."/>
        </authorList>
    </citation>
    <scope>NUCLEOTIDE SEQUENCE [LARGE SCALE GENOMIC DNA]</scope>
    <source>
        <strain evidence="1 2">SPY-1</strain>
    </source>
</reference>
<dbReference type="SUPFAM" id="SSF102400">
    <property type="entry name" value="DNA polymerase III chi subunit"/>
    <property type="match status" value="1"/>
</dbReference>
<accession>A0A4V3API7</accession>
<proteinExistence type="predicted"/>
<dbReference type="RefSeq" id="WP_133315863.1">
    <property type="nucleotide sequence ID" value="NZ_SMTL01000002.1"/>
</dbReference>
<name>A0A4V3API7_9HYPH</name>
<dbReference type="Gene3D" id="3.40.50.10110">
    <property type="entry name" value="DNA polymerase III subunit chi"/>
    <property type="match status" value="1"/>
</dbReference>
<dbReference type="GO" id="GO:0032298">
    <property type="term" value="P:positive regulation of DNA-templated DNA replication initiation"/>
    <property type="evidence" value="ECO:0007669"/>
    <property type="project" value="TreeGrafter"/>
</dbReference>
<organism evidence="1 2">
    <name type="scientific">Rhizobium deserti</name>
    <dbReference type="NCBI Taxonomy" id="2547961"/>
    <lineage>
        <taxon>Bacteria</taxon>
        <taxon>Pseudomonadati</taxon>
        <taxon>Pseudomonadota</taxon>
        <taxon>Alphaproteobacteria</taxon>
        <taxon>Hyphomicrobiales</taxon>
        <taxon>Rhizobiaceae</taxon>
        <taxon>Rhizobium/Agrobacterium group</taxon>
        <taxon>Rhizobium</taxon>
    </lineage>
</organism>
<sequence length="149" mass="17066">MTEILFYHLTESKLEEALPALLEKSVERGWKVVVQTNAEARRDMLDAHLWIFRDDSFLPHGTDEAPMSDAQPVLLTATNENRNQASVRFVVDGADPPPLGDYTRVVFMFDGHDQIQLETARAQWKNLKGEGHALTYWQQSEEGRWVKKA</sequence>
<dbReference type="Pfam" id="PF04364">
    <property type="entry name" value="DNA_pol3_chi"/>
    <property type="match status" value="1"/>
</dbReference>
<dbReference type="Proteomes" id="UP000295238">
    <property type="component" value="Unassembled WGS sequence"/>
</dbReference>
<dbReference type="EMBL" id="SMTL01000002">
    <property type="protein sequence ID" value="TDK37095.1"/>
    <property type="molecule type" value="Genomic_DNA"/>
</dbReference>
<evidence type="ECO:0000313" key="2">
    <source>
        <dbReference type="Proteomes" id="UP000295238"/>
    </source>
</evidence>
<keyword evidence="2" id="KW-1185">Reference proteome</keyword>
<dbReference type="InterPro" id="IPR036768">
    <property type="entry name" value="PolIII_chi_sf"/>
</dbReference>
<dbReference type="NCBIfam" id="NF004347">
    <property type="entry name" value="PRK05728.1-4"/>
    <property type="match status" value="1"/>
</dbReference>
<dbReference type="OrthoDB" id="9795973at2"/>
<gene>
    <name evidence="1" type="ORF">E2F50_09360</name>
</gene>
<dbReference type="PANTHER" id="PTHR38767:SF1">
    <property type="entry name" value="DNA POLYMERASE III SUBUNIT CHI"/>
    <property type="match status" value="1"/>
</dbReference>
<dbReference type="GO" id="GO:0003677">
    <property type="term" value="F:DNA binding"/>
    <property type="evidence" value="ECO:0007669"/>
    <property type="project" value="InterPro"/>
</dbReference>